<name>W7DXW5_BIPV3</name>
<dbReference type="AlphaFoldDB" id="W7DXW5"/>
<evidence type="ECO:0000313" key="1">
    <source>
        <dbReference type="EMBL" id="EUN20901.1"/>
    </source>
</evidence>
<evidence type="ECO:0000313" key="2">
    <source>
        <dbReference type="Proteomes" id="UP000054337"/>
    </source>
</evidence>
<dbReference type="HOGENOM" id="CLU_3147120_0_0_1"/>
<proteinExistence type="predicted"/>
<reference evidence="1 2" key="1">
    <citation type="journal article" date="2013" name="PLoS Genet.">
        <title>Comparative genome structure, secondary metabolite, and effector coding capacity across Cochliobolus pathogens.</title>
        <authorList>
            <person name="Condon B.J."/>
            <person name="Leng Y."/>
            <person name="Wu D."/>
            <person name="Bushley K.E."/>
            <person name="Ohm R.A."/>
            <person name="Otillar R."/>
            <person name="Martin J."/>
            <person name="Schackwitz W."/>
            <person name="Grimwood J."/>
            <person name="MohdZainudin N."/>
            <person name="Xue C."/>
            <person name="Wang R."/>
            <person name="Manning V.A."/>
            <person name="Dhillon B."/>
            <person name="Tu Z.J."/>
            <person name="Steffenson B.J."/>
            <person name="Salamov A."/>
            <person name="Sun H."/>
            <person name="Lowry S."/>
            <person name="LaButti K."/>
            <person name="Han J."/>
            <person name="Copeland A."/>
            <person name="Lindquist E."/>
            <person name="Barry K."/>
            <person name="Schmutz J."/>
            <person name="Baker S.E."/>
            <person name="Ciuffetti L.M."/>
            <person name="Grigoriev I.V."/>
            <person name="Zhong S."/>
            <person name="Turgeon B.G."/>
        </authorList>
    </citation>
    <scope>NUCLEOTIDE SEQUENCE [LARGE SCALE GENOMIC DNA]</scope>
    <source>
        <strain evidence="1 2">FI3</strain>
    </source>
</reference>
<dbReference type="RefSeq" id="XP_014550475.1">
    <property type="nucleotide sequence ID" value="XM_014694989.1"/>
</dbReference>
<organism evidence="1 2">
    <name type="scientific">Bipolaris victoriae (strain FI3)</name>
    <name type="common">Victoria blight of oats agent</name>
    <name type="synonym">Cochliobolus victoriae</name>
    <dbReference type="NCBI Taxonomy" id="930091"/>
    <lineage>
        <taxon>Eukaryota</taxon>
        <taxon>Fungi</taxon>
        <taxon>Dikarya</taxon>
        <taxon>Ascomycota</taxon>
        <taxon>Pezizomycotina</taxon>
        <taxon>Dothideomycetes</taxon>
        <taxon>Pleosporomycetidae</taxon>
        <taxon>Pleosporales</taxon>
        <taxon>Pleosporineae</taxon>
        <taxon>Pleosporaceae</taxon>
        <taxon>Bipolaris</taxon>
    </lineage>
</organism>
<dbReference type="GeneID" id="26250734"/>
<feature type="non-terminal residue" evidence="1">
    <location>
        <position position="1"/>
    </location>
</feature>
<dbReference type="Proteomes" id="UP000054337">
    <property type="component" value="Unassembled WGS sequence"/>
</dbReference>
<accession>W7DXW5</accession>
<sequence>PNRQETVDWKSRCQDQWACQASEHLHDGVAAVTERISLIDCRQSYVHMH</sequence>
<keyword evidence="2" id="KW-1185">Reference proteome</keyword>
<gene>
    <name evidence="1" type="ORF">COCVIDRAFT_115389</name>
</gene>
<dbReference type="EMBL" id="KI968878">
    <property type="protein sequence ID" value="EUN20901.1"/>
    <property type="molecule type" value="Genomic_DNA"/>
</dbReference>
<protein>
    <submittedName>
        <fullName evidence="1">Uncharacterized protein</fullName>
    </submittedName>
</protein>